<feature type="compositionally biased region" description="Low complexity" evidence="1">
    <location>
        <begin position="198"/>
        <end position="207"/>
    </location>
</feature>
<proteinExistence type="predicted"/>
<feature type="region of interest" description="Disordered" evidence="1">
    <location>
        <begin position="183"/>
        <end position="267"/>
    </location>
</feature>
<protein>
    <submittedName>
        <fullName evidence="2">Uncharacterized protein</fullName>
    </submittedName>
</protein>
<feature type="compositionally biased region" description="Pro residues" evidence="1">
    <location>
        <begin position="79"/>
        <end position="92"/>
    </location>
</feature>
<evidence type="ECO:0000313" key="2">
    <source>
        <dbReference type="EMBL" id="KAF2263110.1"/>
    </source>
</evidence>
<keyword evidence="3" id="KW-1185">Reference proteome</keyword>
<evidence type="ECO:0000313" key="3">
    <source>
        <dbReference type="Proteomes" id="UP000800093"/>
    </source>
</evidence>
<feature type="region of interest" description="Disordered" evidence="1">
    <location>
        <begin position="354"/>
        <end position="378"/>
    </location>
</feature>
<organism evidence="2 3">
    <name type="scientific">Lojkania enalia</name>
    <dbReference type="NCBI Taxonomy" id="147567"/>
    <lineage>
        <taxon>Eukaryota</taxon>
        <taxon>Fungi</taxon>
        <taxon>Dikarya</taxon>
        <taxon>Ascomycota</taxon>
        <taxon>Pezizomycotina</taxon>
        <taxon>Dothideomycetes</taxon>
        <taxon>Pleosporomycetidae</taxon>
        <taxon>Pleosporales</taxon>
        <taxon>Pleosporales incertae sedis</taxon>
        <taxon>Lojkania</taxon>
    </lineage>
</organism>
<comment type="caution">
    <text evidence="2">The sequence shown here is derived from an EMBL/GenBank/DDBJ whole genome shotgun (WGS) entry which is preliminary data.</text>
</comment>
<feature type="region of interest" description="Disordered" evidence="1">
    <location>
        <begin position="75"/>
        <end position="95"/>
    </location>
</feature>
<accession>A0A9P4KAQ6</accession>
<dbReference type="OrthoDB" id="3935253at2759"/>
<reference evidence="3" key="1">
    <citation type="journal article" date="2020" name="Stud. Mycol.">
        <title>101 Dothideomycetes genomes: A test case for predicting lifestyles and emergence of pathogens.</title>
        <authorList>
            <person name="Haridas S."/>
            <person name="Albert R."/>
            <person name="Binder M."/>
            <person name="Bloem J."/>
            <person name="LaButti K."/>
            <person name="Salamov A."/>
            <person name="Andreopoulos B."/>
            <person name="Baker S."/>
            <person name="Barry K."/>
            <person name="Bills G."/>
            <person name="Bluhm B."/>
            <person name="Cannon C."/>
            <person name="Castanera R."/>
            <person name="Culley D."/>
            <person name="Daum C."/>
            <person name="Ezra D."/>
            <person name="Gonzalez J."/>
            <person name="Henrissat B."/>
            <person name="Kuo A."/>
            <person name="Liang C."/>
            <person name="Lipzen A."/>
            <person name="Lutzoni F."/>
            <person name="Magnuson J."/>
            <person name="Mondo S."/>
            <person name="Nolan M."/>
            <person name="Ohm R."/>
            <person name="Pangilinan J."/>
            <person name="Park H.-J."/>
            <person name="Ramirez L."/>
            <person name="Alfaro M."/>
            <person name="Sun H."/>
            <person name="Tritt A."/>
            <person name="Yoshinaga Y."/>
            <person name="Zwiers L.-H."/>
            <person name="Turgeon B."/>
            <person name="Goodwin S."/>
            <person name="Spatafora J."/>
            <person name="Crous P."/>
            <person name="Grigoriev I."/>
        </authorList>
    </citation>
    <scope>NUCLEOTIDE SEQUENCE [LARGE SCALE GENOMIC DNA]</scope>
    <source>
        <strain evidence="3">CBS 304.66</strain>
    </source>
</reference>
<feature type="compositionally biased region" description="Polar residues" evidence="1">
    <location>
        <begin position="231"/>
        <end position="246"/>
    </location>
</feature>
<name>A0A9P4KAQ6_9PLEO</name>
<sequence length="378" mass="42018">MAVKNTDRTLAEPSGAQFEMQETMKQWLTRHLRIPVLRNGKDSSNKNEIIVETTMRRPQTAPSISVLGEQFVCETGQEPPLPCPRKQPPPRPARPDSAVIRDVNAWLDASMLKPAPPLMGGIPYWREATTMNSPASNVVRYAVPIIREPDVERPTTCQNNQIASFCRRAKRFHVRVPPLLRTRSHRGRATQRVQTHKPSPSMPLLSKPLPPTPDEMQKKTARGPLHRSRSLFDTTRPSVAASTTMSRGALSVGQRQHLRPTTSRTSNIRDESCERRINAVYGNCTLRPATAGHTGHSGHTIPREDSIGNLSDAPTYFSGVPPPSYRSRAGSTRTTSSFGCVDGLNVERRQVGHQKIAHHSRGTKGKFKKLAQKAHLTK</sequence>
<feature type="compositionally biased region" description="Basic residues" evidence="1">
    <location>
        <begin position="219"/>
        <end position="229"/>
    </location>
</feature>
<evidence type="ECO:0000256" key="1">
    <source>
        <dbReference type="SAM" id="MobiDB-lite"/>
    </source>
</evidence>
<dbReference type="AlphaFoldDB" id="A0A9P4KAQ6"/>
<dbReference type="Proteomes" id="UP000800093">
    <property type="component" value="Unassembled WGS sequence"/>
</dbReference>
<dbReference type="EMBL" id="ML986631">
    <property type="protein sequence ID" value="KAF2263110.1"/>
    <property type="molecule type" value="Genomic_DNA"/>
</dbReference>
<gene>
    <name evidence="2" type="ORF">CC78DRAFT_545237</name>
</gene>